<dbReference type="PANTHER" id="PTHR24333">
    <property type="entry name" value="HOMEO BOX HB9 LIKE A-RELATED"/>
    <property type="match status" value="1"/>
</dbReference>
<keyword evidence="8" id="KW-1185">Reference proteome</keyword>
<evidence type="ECO:0000256" key="1">
    <source>
        <dbReference type="ARBA" id="ARBA00004123"/>
    </source>
</evidence>
<dbReference type="RefSeq" id="XP_013786431.1">
    <property type="nucleotide sequence ID" value="XM_013930977.1"/>
</dbReference>
<dbReference type="InterPro" id="IPR001356">
    <property type="entry name" value="HD"/>
</dbReference>
<organism evidence="8 9">
    <name type="scientific">Limulus polyphemus</name>
    <name type="common">Atlantic horseshoe crab</name>
    <dbReference type="NCBI Taxonomy" id="6850"/>
    <lineage>
        <taxon>Eukaryota</taxon>
        <taxon>Metazoa</taxon>
        <taxon>Ecdysozoa</taxon>
        <taxon>Arthropoda</taxon>
        <taxon>Chelicerata</taxon>
        <taxon>Merostomata</taxon>
        <taxon>Xiphosura</taxon>
        <taxon>Limulidae</taxon>
        <taxon>Limulus</taxon>
    </lineage>
</organism>
<dbReference type="SMART" id="SM00389">
    <property type="entry name" value="HOX"/>
    <property type="match status" value="1"/>
</dbReference>
<dbReference type="CDD" id="cd00086">
    <property type="entry name" value="homeodomain"/>
    <property type="match status" value="1"/>
</dbReference>
<sequence>MQTSRHVKTSFFIRDILDGSTSHFHACSGQMSSSNVTESTNKGPPSSSNTSISYLTNKIQPYQASGVNFSGFLNSDWLPSLNKSFHGQIDHLETPTYCCLDGQCLLESSSENTSPFLVPTVLPSMSSYLHTFSHPSSHIPWSHEPTEATGVSWAQDIGSIDHNGSSLRLTSGVLRIPCGTLPVQHPLTEMRETEKLEDNAGSMITASISRKVRRNRTVFTEVQLMGLERRFDRQKYLSTPDRAELARSLGLTQLQVKTWYQNRRMKWKKQVMQGGCVIPPTKPKGRPKKNSIPSYGIYQGSEQYELSTAASLLRSDKESDISVV</sequence>
<dbReference type="PROSITE" id="PS00027">
    <property type="entry name" value="HOMEOBOX_1"/>
    <property type="match status" value="1"/>
</dbReference>
<dbReference type="PRINTS" id="PR00024">
    <property type="entry name" value="HOMEOBOX"/>
</dbReference>
<accession>A0ABM1BQ03</accession>
<evidence type="ECO:0000256" key="4">
    <source>
        <dbReference type="ARBA" id="ARBA00023242"/>
    </source>
</evidence>
<evidence type="ECO:0000256" key="2">
    <source>
        <dbReference type="ARBA" id="ARBA00023125"/>
    </source>
</evidence>
<dbReference type="InterPro" id="IPR020479">
    <property type="entry name" value="HD_metazoa"/>
</dbReference>
<comment type="subcellular location">
    <subcellularLocation>
        <location evidence="1 5 6">Nucleus</location>
    </subcellularLocation>
</comment>
<protein>
    <submittedName>
        <fullName evidence="9">Homeobox protein Dlx1a-like</fullName>
    </submittedName>
</protein>
<dbReference type="PRINTS" id="PR00031">
    <property type="entry name" value="HTHREPRESSR"/>
</dbReference>
<dbReference type="InterPro" id="IPR050848">
    <property type="entry name" value="Homeobox_TF"/>
</dbReference>
<keyword evidence="3 5" id="KW-0371">Homeobox</keyword>
<dbReference type="Gene3D" id="1.10.10.60">
    <property type="entry name" value="Homeodomain-like"/>
    <property type="match status" value="1"/>
</dbReference>
<feature type="DNA-binding region" description="Homeobox" evidence="5">
    <location>
        <begin position="212"/>
        <end position="271"/>
    </location>
</feature>
<evidence type="ECO:0000256" key="5">
    <source>
        <dbReference type="PROSITE-ProRule" id="PRU00108"/>
    </source>
</evidence>
<name>A0ABM1BQ03_LIMPO</name>
<dbReference type="PANTHER" id="PTHR24333:SF11">
    <property type="entry name" value="HOMEOBOX PROTEIN BARH-LIKE 1B"/>
    <property type="match status" value="1"/>
</dbReference>
<evidence type="ECO:0000259" key="7">
    <source>
        <dbReference type="PROSITE" id="PS50071"/>
    </source>
</evidence>
<dbReference type="SUPFAM" id="SSF46689">
    <property type="entry name" value="Homeodomain-like"/>
    <property type="match status" value="1"/>
</dbReference>
<evidence type="ECO:0000313" key="9">
    <source>
        <dbReference type="RefSeq" id="XP_013786431.1"/>
    </source>
</evidence>
<proteinExistence type="predicted"/>
<feature type="domain" description="Homeobox" evidence="7">
    <location>
        <begin position="210"/>
        <end position="270"/>
    </location>
</feature>
<evidence type="ECO:0000256" key="6">
    <source>
        <dbReference type="RuleBase" id="RU000682"/>
    </source>
</evidence>
<dbReference type="InterPro" id="IPR017970">
    <property type="entry name" value="Homeobox_CS"/>
</dbReference>
<gene>
    <name evidence="9" type="primary">LOC106470420</name>
</gene>
<dbReference type="Proteomes" id="UP000694941">
    <property type="component" value="Unplaced"/>
</dbReference>
<dbReference type="InterPro" id="IPR009057">
    <property type="entry name" value="Homeodomain-like_sf"/>
</dbReference>
<evidence type="ECO:0000313" key="8">
    <source>
        <dbReference type="Proteomes" id="UP000694941"/>
    </source>
</evidence>
<reference evidence="9" key="1">
    <citation type="submission" date="2025-08" db="UniProtKB">
        <authorList>
            <consortium name="RefSeq"/>
        </authorList>
    </citation>
    <scope>IDENTIFICATION</scope>
    <source>
        <tissue evidence="9">Muscle</tissue>
    </source>
</reference>
<dbReference type="InterPro" id="IPR000047">
    <property type="entry name" value="HTH_motif"/>
</dbReference>
<dbReference type="Pfam" id="PF00046">
    <property type="entry name" value="Homeodomain"/>
    <property type="match status" value="1"/>
</dbReference>
<evidence type="ECO:0000256" key="3">
    <source>
        <dbReference type="ARBA" id="ARBA00023155"/>
    </source>
</evidence>
<dbReference type="GeneID" id="106470420"/>
<keyword evidence="4 5" id="KW-0539">Nucleus</keyword>
<keyword evidence="2 5" id="KW-0238">DNA-binding</keyword>
<dbReference type="PROSITE" id="PS50071">
    <property type="entry name" value="HOMEOBOX_2"/>
    <property type="match status" value="1"/>
</dbReference>